<dbReference type="InterPro" id="IPR029044">
    <property type="entry name" value="Nucleotide-diphossugar_trans"/>
</dbReference>
<evidence type="ECO:0000256" key="8">
    <source>
        <dbReference type="SAM" id="Phobius"/>
    </source>
</evidence>
<feature type="transmembrane region" description="Helical" evidence="8">
    <location>
        <begin position="245"/>
        <end position="268"/>
    </location>
</feature>
<protein>
    <submittedName>
        <fullName evidence="10">Glycosyltransferase family 2 protein</fullName>
        <ecNumber evidence="10">2.4.-.-</ecNumber>
    </submittedName>
</protein>
<keyword evidence="11" id="KW-1185">Reference proteome</keyword>
<comment type="caution">
    <text evidence="10">The sequence shown here is derived from an EMBL/GenBank/DDBJ whole genome shotgun (WGS) entry which is preliminary data.</text>
</comment>
<proteinExistence type="predicted"/>
<keyword evidence="1" id="KW-1003">Cell membrane</keyword>
<evidence type="ECO:0000256" key="5">
    <source>
        <dbReference type="ARBA" id="ARBA00022985"/>
    </source>
</evidence>
<reference evidence="10 11" key="1">
    <citation type="journal article" date="2016" name="Antonie Van Leeuwenhoek">
        <title>Dongia soli sp. nov., isolated from soil from Dokdo, Korea.</title>
        <authorList>
            <person name="Kim D.U."/>
            <person name="Lee H."/>
            <person name="Kim H."/>
            <person name="Kim S.G."/>
            <person name="Ka J.O."/>
        </authorList>
    </citation>
    <scope>NUCLEOTIDE SEQUENCE [LARGE SCALE GENOMIC DNA]</scope>
    <source>
        <strain evidence="10 11">D78</strain>
    </source>
</reference>
<evidence type="ECO:0000256" key="3">
    <source>
        <dbReference type="ARBA" id="ARBA00022679"/>
    </source>
</evidence>
<evidence type="ECO:0000259" key="9">
    <source>
        <dbReference type="Pfam" id="PF00535"/>
    </source>
</evidence>
<dbReference type="PANTHER" id="PTHR48090:SF3">
    <property type="entry name" value="UNDECAPRENYL-PHOSPHATE 4-DEOXY-4-FORMAMIDO-L-ARABINOSE TRANSFERASE"/>
    <property type="match status" value="1"/>
</dbReference>
<keyword evidence="7 8" id="KW-0472">Membrane</keyword>
<dbReference type="InterPro" id="IPR050256">
    <property type="entry name" value="Glycosyltransferase_2"/>
</dbReference>
<accession>A0ABU5EDE3</accession>
<evidence type="ECO:0000256" key="7">
    <source>
        <dbReference type="ARBA" id="ARBA00023136"/>
    </source>
</evidence>
<dbReference type="SUPFAM" id="SSF53448">
    <property type="entry name" value="Nucleotide-diphospho-sugar transferases"/>
    <property type="match status" value="1"/>
</dbReference>
<dbReference type="CDD" id="cd04187">
    <property type="entry name" value="DPM1_like_bac"/>
    <property type="match status" value="1"/>
</dbReference>
<name>A0ABU5EDE3_9PROT</name>
<organism evidence="10 11">
    <name type="scientific">Dongia soli</name>
    <dbReference type="NCBI Taxonomy" id="600628"/>
    <lineage>
        <taxon>Bacteria</taxon>
        <taxon>Pseudomonadati</taxon>
        <taxon>Pseudomonadota</taxon>
        <taxon>Alphaproteobacteria</taxon>
        <taxon>Rhodospirillales</taxon>
        <taxon>Dongiaceae</taxon>
        <taxon>Dongia</taxon>
    </lineage>
</organism>
<keyword evidence="5" id="KW-0448">Lipopolysaccharide biosynthesis</keyword>
<sequence>MTTSTDMQAAQHSALKLSIITPIYNEEENIPLLFERLDAVLRPMKRGYEIIMVNDGSRDGSLAALRRLAEQHPEVKVIDLKRNSGQTAALMCGIDHSTGDIIIPIDADLQNDPADIPNLLVKIDEGYDVVSGWRRDRKDAAIRRNFVSSVANLVISRISGVHLRDYGCSLKAYRRSVLEGVRLYGEMHRFVPIYASWMGAKITEIPVRHHPRLHGKSSYGLERVVKVILDLIVVKFLDRHLVKPIYVFGGFGMLSVAISFLTLLWALYLKLVEGLSLIQTPLPLLSAMAFLIGITAILLGLMSEILVRTYFESQDKRPYYVRERINL</sequence>
<evidence type="ECO:0000256" key="6">
    <source>
        <dbReference type="ARBA" id="ARBA00022989"/>
    </source>
</evidence>
<keyword evidence="3 10" id="KW-0808">Transferase</keyword>
<dbReference type="Proteomes" id="UP001279642">
    <property type="component" value="Unassembled WGS sequence"/>
</dbReference>
<keyword evidence="2 10" id="KW-0328">Glycosyltransferase</keyword>
<dbReference type="Gene3D" id="3.90.550.10">
    <property type="entry name" value="Spore Coat Polysaccharide Biosynthesis Protein SpsA, Chain A"/>
    <property type="match status" value="1"/>
</dbReference>
<dbReference type="RefSeq" id="WP_320509185.1">
    <property type="nucleotide sequence ID" value="NZ_JAXCLW010000003.1"/>
</dbReference>
<dbReference type="GO" id="GO:0016757">
    <property type="term" value="F:glycosyltransferase activity"/>
    <property type="evidence" value="ECO:0007669"/>
    <property type="project" value="UniProtKB-KW"/>
</dbReference>
<evidence type="ECO:0000313" key="10">
    <source>
        <dbReference type="EMBL" id="MDY0884059.1"/>
    </source>
</evidence>
<dbReference type="Pfam" id="PF00535">
    <property type="entry name" value="Glycos_transf_2"/>
    <property type="match status" value="1"/>
</dbReference>
<keyword evidence="4 8" id="KW-0812">Transmembrane</keyword>
<evidence type="ECO:0000256" key="4">
    <source>
        <dbReference type="ARBA" id="ARBA00022692"/>
    </source>
</evidence>
<dbReference type="InterPro" id="IPR001173">
    <property type="entry name" value="Glyco_trans_2-like"/>
</dbReference>
<dbReference type="PANTHER" id="PTHR48090">
    <property type="entry name" value="UNDECAPRENYL-PHOSPHATE 4-DEOXY-4-FORMAMIDO-L-ARABINOSE TRANSFERASE-RELATED"/>
    <property type="match status" value="1"/>
</dbReference>
<dbReference type="EC" id="2.4.-.-" evidence="10"/>
<gene>
    <name evidence="10" type="ORF">SMD27_14505</name>
</gene>
<evidence type="ECO:0000313" key="11">
    <source>
        <dbReference type="Proteomes" id="UP001279642"/>
    </source>
</evidence>
<feature type="domain" description="Glycosyltransferase 2-like" evidence="9">
    <location>
        <begin position="18"/>
        <end position="179"/>
    </location>
</feature>
<feature type="transmembrane region" description="Helical" evidence="8">
    <location>
        <begin position="288"/>
        <end position="307"/>
    </location>
</feature>
<evidence type="ECO:0000256" key="2">
    <source>
        <dbReference type="ARBA" id="ARBA00022676"/>
    </source>
</evidence>
<keyword evidence="6 8" id="KW-1133">Transmembrane helix</keyword>
<dbReference type="EMBL" id="JAXCLW010000003">
    <property type="protein sequence ID" value="MDY0884059.1"/>
    <property type="molecule type" value="Genomic_DNA"/>
</dbReference>
<evidence type="ECO:0000256" key="1">
    <source>
        <dbReference type="ARBA" id="ARBA00022475"/>
    </source>
</evidence>